<dbReference type="Proteomes" id="UP001055811">
    <property type="component" value="Linkage Group LG07"/>
</dbReference>
<accession>A0ACB9AFP1</accession>
<keyword evidence="2" id="KW-1185">Reference proteome</keyword>
<name>A0ACB9AFP1_CICIN</name>
<gene>
    <name evidence="1" type="ORF">L2E82_38589</name>
</gene>
<organism evidence="1 2">
    <name type="scientific">Cichorium intybus</name>
    <name type="common">Chicory</name>
    <dbReference type="NCBI Taxonomy" id="13427"/>
    <lineage>
        <taxon>Eukaryota</taxon>
        <taxon>Viridiplantae</taxon>
        <taxon>Streptophyta</taxon>
        <taxon>Embryophyta</taxon>
        <taxon>Tracheophyta</taxon>
        <taxon>Spermatophyta</taxon>
        <taxon>Magnoliopsida</taxon>
        <taxon>eudicotyledons</taxon>
        <taxon>Gunneridae</taxon>
        <taxon>Pentapetalae</taxon>
        <taxon>asterids</taxon>
        <taxon>campanulids</taxon>
        <taxon>Asterales</taxon>
        <taxon>Asteraceae</taxon>
        <taxon>Cichorioideae</taxon>
        <taxon>Cichorieae</taxon>
        <taxon>Cichoriinae</taxon>
        <taxon>Cichorium</taxon>
    </lineage>
</organism>
<evidence type="ECO:0000313" key="2">
    <source>
        <dbReference type="Proteomes" id="UP001055811"/>
    </source>
</evidence>
<reference evidence="2" key="1">
    <citation type="journal article" date="2022" name="Mol. Ecol. Resour.">
        <title>The genomes of chicory, endive, great burdock and yacon provide insights into Asteraceae palaeo-polyploidization history and plant inulin production.</title>
        <authorList>
            <person name="Fan W."/>
            <person name="Wang S."/>
            <person name="Wang H."/>
            <person name="Wang A."/>
            <person name="Jiang F."/>
            <person name="Liu H."/>
            <person name="Zhao H."/>
            <person name="Xu D."/>
            <person name="Zhang Y."/>
        </authorList>
    </citation>
    <scope>NUCLEOTIDE SEQUENCE [LARGE SCALE GENOMIC DNA]</scope>
    <source>
        <strain evidence="2">cv. Punajuju</strain>
    </source>
</reference>
<proteinExistence type="predicted"/>
<evidence type="ECO:0000313" key="1">
    <source>
        <dbReference type="EMBL" id="KAI3708962.1"/>
    </source>
</evidence>
<comment type="caution">
    <text evidence="1">The sequence shown here is derived from an EMBL/GenBank/DDBJ whole genome shotgun (WGS) entry which is preliminary data.</text>
</comment>
<protein>
    <submittedName>
        <fullName evidence="1">Uncharacterized protein</fullName>
    </submittedName>
</protein>
<reference evidence="1 2" key="2">
    <citation type="journal article" date="2022" name="Mol. Ecol. Resour.">
        <title>The genomes of chicory, endive, great burdock and yacon provide insights into Asteraceae paleo-polyploidization history and plant inulin production.</title>
        <authorList>
            <person name="Fan W."/>
            <person name="Wang S."/>
            <person name="Wang H."/>
            <person name="Wang A."/>
            <person name="Jiang F."/>
            <person name="Liu H."/>
            <person name="Zhao H."/>
            <person name="Xu D."/>
            <person name="Zhang Y."/>
        </authorList>
    </citation>
    <scope>NUCLEOTIDE SEQUENCE [LARGE SCALE GENOMIC DNA]</scope>
    <source>
        <strain evidence="2">cv. Punajuju</strain>
        <tissue evidence="1">Leaves</tissue>
    </source>
</reference>
<sequence>MTDTTSLLSDGDDDSSDSSWIFTDNASSSNSDISQSDSICSISSIDIRSYKDVVANGGTRPPSGPGTSYEQAQTRDMLKAVDSKGKNPLHEQDNWEIVAKKESRKEKLDYPSKQHYLPDDCYQKYRITASQHWDAANAFYAKARIAHASGKCEDAKYFSNQGRMSEEKARQADETASKDIFDSREDGKLKPQVATNETKNHNRSRYHGRNLKTESPNPINILNSRNKGFENSITIDLHGQHVKEGVQILKHHLEFAVYRRSLQQLRVITGYGSHGTGASELKKSLSCRMLVVGC</sequence>
<dbReference type="EMBL" id="CM042015">
    <property type="protein sequence ID" value="KAI3708962.1"/>
    <property type="molecule type" value="Genomic_DNA"/>
</dbReference>